<dbReference type="Gene3D" id="3.40.30.10">
    <property type="entry name" value="Glutaredoxin"/>
    <property type="match status" value="1"/>
</dbReference>
<dbReference type="CDD" id="cd02966">
    <property type="entry name" value="TlpA_like_family"/>
    <property type="match status" value="1"/>
</dbReference>
<feature type="chain" id="PRO_5046314957" evidence="5">
    <location>
        <begin position="22"/>
        <end position="368"/>
    </location>
</feature>
<evidence type="ECO:0000256" key="2">
    <source>
        <dbReference type="ARBA" id="ARBA00022748"/>
    </source>
</evidence>
<sequence>MIKRVFLLVIIVVIASCSSNSDGYTVNGELRGELKDSTRVFLKTTDSLARTLIDVDTTLIENGSFTFTGLADDLKVHYIMIEGVSGNAPLILENGKISFKAQKDSLTFHKIKGTTQNDLFMNYLEEIRTISSMSKSMNAEFKGARGDTVLMNSLREEFMELQDRAKTFDLDFIKENPNALISVLILEKAVSTKALPANELAPLYDGLSEEIKGTPAGIRVGEKINKAKGTEIGSVAPNFSGPTPNGETLALNDVKGKITLIDFWAAWCKPCRAENPNIVSVYEKYKDKGLNVLGVSLDRKENDWLNAIETDGLAWNHISNLQYFQGPIAQLYNVNAIPAAFLLDENGVIIAKNLRGPALEQKVAELLN</sequence>
<protein>
    <submittedName>
        <fullName evidence="7">TlpA disulfide reductase family protein</fullName>
    </submittedName>
</protein>
<proteinExistence type="predicted"/>
<keyword evidence="3" id="KW-1015">Disulfide bond</keyword>
<evidence type="ECO:0000313" key="8">
    <source>
        <dbReference type="Proteomes" id="UP001250662"/>
    </source>
</evidence>
<dbReference type="Proteomes" id="UP001250662">
    <property type="component" value="Unassembled WGS sequence"/>
</dbReference>
<dbReference type="InterPro" id="IPR025380">
    <property type="entry name" value="DUF4369"/>
</dbReference>
<dbReference type="InterPro" id="IPR000866">
    <property type="entry name" value="AhpC/TSA"/>
</dbReference>
<dbReference type="InterPro" id="IPR013766">
    <property type="entry name" value="Thioredoxin_domain"/>
</dbReference>
<dbReference type="PANTHER" id="PTHR42852">
    <property type="entry name" value="THIOL:DISULFIDE INTERCHANGE PROTEIN DSBE"/>
    <property type="match status" value="1"/>
</dbReference>
<organism evidence="7 8">
    <name type="scientific">Croceitalea vernalis</name>
    <dbReference type="NCBI Taxonomy" id="3075599"/>
    <lineage>
        <taxon>Bacteria</taxon>
        <taxon>Pseudomonadati</taxon>
        <taxon>Bacteroidota</taxon>
        <taxon>Flavobacteriia</taxon>
        <taxon>Flavobacteriales</taxon>
        <taxon>Flavobacteriaceae</taxon>
        <taxon>Croceitalea</taxon>
    </lineage>
</organism>
<dbReference type="InterPro" id="IPR036249">
    <property type="entry name" value="Thioredoxin-like_sf"/>
</dbReference>
<keyword evidence="2" id="KW-0201">Cytochrome c-type biogenesis</keyword>
<gene>
    <name evidence="7" type="ORF">RM520_08300</name>
</gene>
<dbReference type="Pfam" id="PF14289">
    <property type="entry name" value="DUF4369"/>
    <property type="match status" value="1"/>
</dbReference>
<dbReference type="PANTHER" id="PTHR42852:SF6">
    <property type="entry name" value="THIOL:DISULFIDE INTERCHANGE PROTEIN DSBE"/>
    <property type="match status" value="1"/>
</dbReference>
<reference evidence="7 8" key="1">
    <citation type="submission" date="2023-09" db="EMBL/GenBank/DDBJ databases">
        <authorList>
            <person name="Rey-Velasco X."/>
        </authorList>
    </citation>
    <scope>NUCLEOTIDE SEQUENCE [LARGE SCALE GENOMIC DNA]</scope>
    <source>
        <strain evidence="7 8">P007</strain>
    </source>
</reference>
<evidence type="ECO:0000256" key="1">
    <source>
        <dbReference type="ARBA" id="ARBA00004196"/>
    </source>
</evidence>
<comment type="caution">
    <text evidence="7">The sequence shown here is derived from an EMBL/GenBank/DDBJ whole genome shotgun (WGS) entry which is preliminary data.</text>
</comment>
<keyword evidence="4" id="KW-0676">Redox-active center</keyword>
<dbReference type="Pfam" id="PF00578">
    <property type="entry name" value="AhpC-TSA"/>
    <property type="match status" value="1"/>
</dbReference>
<dbReference type="RefSeq" id="WP_311387674.1">
    <property type="nucleotide sequence ID" value="NZ_JAVRHU010000002.1"/>
</dbReference>
<dbReference type="InterPro" id="IPR050553">
    <property type="entry name" value="Thioredoxin_ResA/DsbE_sf"/>
</dbReference>
<comment type="subcellular location">
    <subcellularLocation>
        <location evidence="1">Cell envelope</location>
    </subcellularLocation>
</comment>
<name>A0ABU3BHL1_9FLAO</name>
<dbReference type="SUPFAM" id="SSF52833">
    <property type="entry name" value="Thioredoxin-like"/>
    <property type="match status" value="1"/>
</dbReference>
<dbReference type="EMBL" id="JAVRHU010000002">
    <property type="protein sequence ID" value="MDT0621624.1"/>
    <property type="molecule type" value="Genomic_DNA"/>
</dbReference>
<accession>A0ABU3BHL1</accession>
<feature type="domain" description="Thioredoxin" evidence="6">
    <location>
        <begin position="230"/>
        <end position="368"/>
    </location>
</feature>
<feature type="signal peptide" evidence="5">
    <location>
        <begin position="1"/>
        <end position="21"/>
    </location>
</feature>
<evidence type="ECO:0000313" key="7">
    <source>
        <dbReference type="EMBL" id="MDT0621624.1"/>
    </source>
</evidence>
<dbReference type="PROSITE" id="PS51257">
    <property type="entry name" value="PROKAR_LIPOPROTEIN"/>
    <property type="match status" value="1"/>
</dbReference>
<evidence type="ECO:0000256" key="4">
    <source>
        <dbReference type="ARBA" id="ARBA00023284"/>
    </source>
</evidence>
<evidence type="ECO:0000256" key="5">
    <source>
        <dbReference type="SAM" id="SignalP"/>
    </source>
</evidence>
<evidence type="ECO:0000259" key="6">
    <source>
        <dbReference type="PROSITE" id="PS51352"/>
    </source>
</evidence>
<evidence type="ECO:0000256" key="3">
    <source>
        <dbReference type="ARBA" id="ARBA00023157"/>
    </source>
</evidence>
<keyword evidence="8" id="KW-1185">Reference proteome</keyword>
<dbReference type="PROSITE" id="PS51352">
    <property type="entry name" value="THIOREDOXIN_2"/>
    <property type="match status" value="1"/>
</dbReference>
<keyword evidence="5" id="KW-0732">Signal</keyword>